<sequence>MITLLSPAKTLDFNSPLPTEQGTQPQFMHEAQTLVESCQSLSTADLRELMSISPQLADLTYERFANWGSQASATKARQAVLAFKGEAYEGLAASNFSEADLQFAQDHLRILSGLYGILRPLDLIEPYRLDMGIRLASGTYTNLYQFWKSKLSASLNQELAEATEPTIINLASAEYSRAVEPKKLNAAIIEPIFLDEKNGTYKVISFYAKRARGLMSRYIIEHRIEESSALKDFRDAGYSFDASMSDQHKWYFTRDENRQKR</sequence>
<dbReference type="EMBL" id="AP026800">
    <property type="protein sequence ID" value="BDR54554.1"/>
    <property type="molecule type" value="Genomic_DNA"/>
</dbReference>
<name>A0ABM8BCE7_9BIFI</name>
<dbReference type="NCBIfam" id="NF002542">
    <property type="entry name" value="PRK02101.1-3"/>
    <property type="match status" value="1"/>
</dbReference>
<dbReference type="Pfam" id="PF03883">
    <property type="entry name" value="H2O2_YaaD"/>
    <property type="match status" value="1"/>
</dbReference>
<dbReference type="PANTHER" id="PTHR30283:SF4">
    <property type="entry name" value="PEROXIDE STRESS RESISTANCE PROTEIN YAAA"/>
    <property type="match status" value="1"/>
</dbReference>
<dbReference type="Proteomes" id="UP001321748">
    <property type="component" value="Chromosome"/>
</dbReference>
<dbReference type="EMBL" id="AP026800">
    <property type="protein sequence ID" value="BDR54529.1"/>
    <property type="molecule type" value="Genomic_DNA"/>
</dbReference>
<evidence type="ECO:0000313" key="2">
    <source>
        <dbReference type="EMBL" id="BDR54529.1"/>
    </source>
</evidence>
<comment type="similarity">
    <text evidence="1">Belongs to the UPF0246 family.</text>
</comment>
<evidence type="ECO:0000313" key="4">
    <source>
        <dbReference type="Proteomes" id="UP001321748"/>
    </source>
</evidence>
<keyword evidence="4" id="KW-1185">Reference proteome</keyword>
<dbReference type="RefSeq" id="WP_317643540.1">
    <property type="nucleotide sequence ID" value="NZ_AP026800.1"/>
</dbReference>
<evidence type="ECO:0000256" key="1">
    <source>
        <dbReference type="HAMAP-Rule" id="MF_00652"/>
    </source>
</evidence>
<dbReference type="PANTHER" id="PTHR30283">
    <property type="entry name" value="PEROXIDE STRESS RESPONSE PROTEIN YAAA"/>
    <property type="match status" value="1"/>
</dbReference>
<gene>
    <name evidence="2" type="ORF">KIMH_06400</name>
    <name evidence="3" type="ORF">KIMH_06650</name>
</gene>
<evidence type="ECO:0000313" key="3">
    <source>
        <dbReference type="EMBL" id="BDR54554.1"/>
    </source>
</evidence>
<protein>
    <recommendedName>
        <fullName evidence="1">UPF0246 protein KIMH_06400</fullName>
    </recommendedName>
</protein>
<reference evidence="2 4" key="1">
    <citation type="journal article" date="2023" name="Microbiol. Spectr.">
        <title>Symbiosis of Carpenter Bees with Uncharacterized Lactic Acid Bacteria Showing NAD Auxotrophy.</title>
        <authorList>
            <person name="Kawasaki S."/>
            <person name="Ozawa K."/>
            <person name="Mori T."/>
            <person name="Yamamoto A."/>
            <person name="Ito M."/>
            <person name="Ohkuma M."/>
            <person name="Sakamoto M."/>
            <person name="Matsutani M."/>
        </authorList>
    </citation>
    <scope>NUCLEOTIDE SEQUENCE [LARGE SCALE GENOMIC DNA]</scope>
    <source>
        <strain evidence="2 4">KimH</strain>
    </source>
</reference>
<proteinExistence type="inferred from homology"/>
<dbReference type="HAMAP" id="MF_00652">
    <property type="entry name" value="UPF0246"/>
    <property type="match status" value="1"/>
</dbReference>
<dbReference type="InterPro" id="IPR005583">
    <property type="entry name" value="YaaA"/>
</dbReference>
<accession>A0ABM8BCE7</accession>
<organism evidence="2 4">
    <name type="scientific">Bombiscardovia apis</name>
    <dbReference type="NCBI Taxonomy" id="2932182"/>
    <lineage>
        <taxon>Bacteria</taxon>
        <taxon>Bacillati</taxon>
        <taxon>Actinomycetota</taxon>
        <taxon>Actinomycetes</taxon>
        <taxon>Bifidobacteriales</taxon>
        <taxon>Bifidobacteriaceae</taxon>
        <taxon>Bombiscardovia</taxon>
    </lineage>
</organism>